<comment type="caution">
    <text evidence="1">The sequence shown here is derived from an EMBL/GenBank/DDBJ whole genome shotgun (WGS) entry which is preliminary data.</text>
</comment>
<dbReference type="EMBL" id="JAQAGZ010000017">
    <property type="protein sequence ID" value="MCZ8515365.1"/>
    <property type="molecule type" value="Genomic_DNA"/>
</dbReference>
<dbReference type="RefSeq" id="WP_269883896.1">
    <property type="nucleotide sequence ID" value="NZ_JAQAGZ010000017.1"/>
</dbReference>
<dbReference type="InterPro" id="IPR036638">
    <property type="entry name" value="HLH_DNA-bd_sf"/>
</dbReference>
<gene>
    <name evidence="1" type="ORF">O9H85_23730</name>
</gene>
<accession>A0ABT4QFA2</accession>
<dbReference type="Pfam" id="PF09388">
    <property type="entry name" value="SpoOE-like"/>
    <property type="match status" value="1"/>
</dbReference>
<organism evidence="1 2">
    <name type="scientific">Paenibacillus gyeongsangnamensis</name>
    <dbReference type="NCBI Taxonomy" id="3388067"/>
    <lineage>
        <taxon>Bacteria</taxon>
        <taxon>Bacillati</taxon>
        <taxon>Bacillota</taxon>
        <taxon>Bacilli</taxon>
        <taxon>Bacillales</taxon>
        <taxon>Paenibacillaceae</taxon>
        <taxon>Paenibacillus</taxon>
    </lineage>
</organism>
<proteinExistence type="predicted"/>
<protein>
    <submittedName>
        <fullName evidence="1">Aspartyl-phosphate phosphatase Spo0E family protein</fullName>
    </submittedName>
</protein>
<reference evidence="1 2" key="1">
    <citation type="submission" date="2022-12" db="EMBL/GenBank/DDBJ databases">
        <title>Draft genome sequence of Paenibacillus sp. dW9.</title>
        <authorList>
            <person name="Choi E.-W."/>
            <person name="Kim D.-U."/>
        </authorList>
    </citation>
    <scope>NUCLEOTIDE SEQUENCE [LARGE SCALE GENOMIC DNA]</scope>
    <source>
        <strain evidence="2">dW9</strain>
    </source>
</reference>
<dbReference type="SUPFAM" id="SSF140500">
    <property type="entry name" value="BAS1536-like"/>
    <property type="match status" value="1"/>
</dbReference>
<sequence>MSKYFLNLKIEQLRENMIQLALEKGLLDQEVINLSQQLDYYIVRLQKYENRSFLIRKWVHI</sequence>
<dbReference type="InterPro" id="IPR037208">
    <property type="entry name" value="Spo0E-like_sf"/>
</dbReference>
<dbReference type="Proteomes" id="UP001527882">
    <property type="component" value="Unassembled WGS sequence"/>
</dbReference>
<evidence type="ECO:0000313" key="2">
    <source>
        <dbReference type="Proteomes" id="UP001527882"/>
    </source>
</evidence>
<keyword evidence="2" id="KW-1185">Reference proteome</keyword>
<evidence type="ECO:0000313" key="1">
    <source>
        <dbReference type="EMBL" id="MCZ8515365.1"/>
    </source>
</evidence>
<dbReference type="InterPro" id="IPR018540">
    <property type="entry name" value="Spo0E-like"/>
</dbReference>
<dbReference type="Gene3D" id="4.10.280.10">
    <property type="entry name" value="Helix-loop-helix DNA-binding domain"/>
    <property type="match status" value="1"/>
</dbReference>
<name>A0ABT4QFA2_9BACL</name>